<organism evidence="1 2">
    <name type="scientific">Arachis hypogaea</name>
    <name type="common">Peanut</name>
    <dbReference type="NCBI Taxonomy" id="3818"/>
    <lineage>
        <taxon>Eukaryota</taxon>
        <taxon>Viridiplantae</taxon>
        <taxon>Streptophyta</taxon>
        <taxon>Embryophyta</taxon>
        <taxon>Tracheophyta</taxon>
        <taxon>Spermatophyta</taxon>
        <taxon>Magnoliopsida</taxon>
        <taxon>eudicotyledons</taxon>
        <taxon>Gunneridae</taxon>
        <taxon>Pentapetalae</taxon>
        <taxon>rosids</taxon>
        <taxon>fabids</taxon>
        <taxon>Fabales</taxon>
        <taxon>Fabaceae</taxon>
        <taxon>Papilionoideae</taxon>
        <taxon>50 kb inversion clade</taxon>
        <taxon>dalbergioids sensu lato</taxon>
        <taxon>Dalbergieae</taxon>
        <taxon>Pterocarpus clade</taxon>
        <taxon>Arachis</taxon>
    </lineage>
</organism>
<keyword evidence="2" id="KW-1185">Reference proteome</keyword>
<sequence>MQSKEDSTFLQPPLKSFTLSPCKFSERVFTRTPPKKLTEDLFPSIIHNTPERRKYSTVEWDAFTKESTEKALEELVSSPDFSKWLSTYFSKIIARRLLVNPRSIPSKLGGSWFIGS</sequence>
<dbReference type="PANTHER" id="PTHR31587">
    <property type="entry name" value="TRANSMEMBRANE PROTEIN (DUF2215)"/>
    <property type="match status" value="1"/>
</dbReference>
<dbReference type="Proteomes" id="UP000289738">
    <property type="component" value="Chromosome B06"/>
</dbReference>
<proteinExistence type="predicted"/>
<dbReference type="STRING" id="3818.A0A444YPF6"/>
<dbReference type="AlphaFoldDB" id="A0A444YPF6"/>
<gene>
    <name evidence="1" type="ORF">Ahy_B06g083016</name>
</gene>
<comment type="caution">
    <text evidence="1">The sequence shown here is derived from an EMBL/GenBank/DDBJ whole genome shotgun (WGS) entry which is preliminary data.</text>
</comment>
<name>A0A444YPF6_ARAHY</name>
<dbReference type="PANTHER" id="PTHR31587:SF4">
    <property type="entry name" value="TRANSMEMBRANE PROTEIN (DUF2215)"/>
    <property type="match status" value="1"/>
</dbReference>
<reference evidence="1 2" key="1">
    <citation type="submission" date="2019-01" db="EMBL/GenBank/DDBJ databases">
        <title>Sequencing of cultivated peanut Arachis hypogaea provides insights into genome evolution and oil improvement.</title>
        <authorList>
            <person name="Chen X."/>
        </authorList>
    </citation>
    <scope>NUCLEOTIDE SEQUENCE [LARGE SCALE GENOMIC DNA]</scope>
    <source>
        <strain evidence="2">cv. Fuhuasheng</strain>
        <tissue evidence="1">Leaves</tissue>
    </source>
</reference>
<accession>A0A444YPF6</accession>
<evidence type="ECO:0000313" key="2">
    <source>
        <dbReference type="Proteomes" id="UP000289738"/>
    </source>
</evidence>
<dbReference type="EMBL" id="SDMP01000016">
    <property type="protein sequence ID" value="RYR03749.1"/>
    <property type="molecule type" value="Genomic_DNA"/>
</dbReference>
<evidence type="ECO:0000313" key="1">
    <source>
        <dbReference type="EMBL" id="RYR03749.1"/>
    </source>
</evidence>
<protein>
    <submittedName>
        <fullName evidence="1">Uncharacterized protein</fullName>
    </submittedName>
</protein>